<organism evidence="15 16">
    <name type="scientific">Geosmithia morbida</name>
    <dbReference type="NCBI Taxonomy" id="1094350"/>
    <lineage>
        <taxon>Eukaryota</taxon>
        <taxon>Fungi</taxon>
        <taxon>Dikarya</taxon>
        <taxon>Ascomycota</taxon>
        <taxon>Pezizomycotina</taxon>
        <taxon>Sordariomycetes</taxon>
        <taxon>Hypocreomycetidae</taxon>
        <taxon>Hypocreales</taxon>
        <taxon>Bionectriaceae</taxon>
        <taxon>Geosmithia</taxon>
    </lineage>
</organism>
<comment type="caution">
    <text evidence="15">The sequence shown here is derived from an EMBL/GenBank/DDBJ whole genome shotgun (WGS) entry which is preliminary data.</text>
</comment>
<evidence type="ECO:0000256" key="11">
    <source>
        <dbReference type="ARBA" id="ARBA00023136"/>
    </source>
</evidence>
<dbReference type="GO" id="GO:0106166">
    <property type="term" value="F:spindle pole body-nuclear membrane anchor activity"/>
    <property type="evidence" value="ECO:0007669"/>
    <property type="project" value="TreeGrafter"/>
</dbReference>
<evidence type="ECO:0000313" key="16">
    <source>
        <dbReference type="Proteomes" id="UP000749293"/>
    </source>
</evidence>
<dbReference type="EMBL" id="JAANYQ010000002">
    <property type="protein sequence ID" value="KAF4125884.1"/>
    <property type="molecule type" value="Genomic_DNA"/>
</dbReference>
<evidence type="ECO:0000256" key="12">
    <source>
        <dbReference type="ARBA" id="ARBA00023242"/>
    </source>
</evidence>
<proteinExistence type="inferred from homology"/>
<feature type="region of interest" description="Disordered" evidence="13">
    <location>
        <begin position="609"/>
        <end position="661"/>
    </location>
</feature>
<comment type="subcellular location">
    <subcellularLocation>
        <location evidence="1">Nucleus membrane</location>
        <topology evidence="1">Multi-pass membrane protein</topology>
    </subcellularLocation>
    <subcellularLocation>
        <location evidence="2">Nucleus</location>
        <location evidence="2">Nuclear pore complex</location>
    </subcellularLocation>
</comment>
<dbReference type="RefSeq" id="XP_035324536.1">
    <property type="nucleotide sequence ID" value="XM_035463112.1"/>
</dbReference>
<keyword evidence="12" id="KW-0539">Nucleus</keyword>
<dbReference type="GO" id="GO:0005816">
    <property type="term" value="C:spindle pole body"/>
    <property type="evidence" value="ECO:0007669"/>
    <property type="project" value="TreeGrafter"/>
</dbReference>
<evidence type="ECO:0000313" key="15">
    <source>
        <dbReference type="EMBL" id="KAF4125884.1"/>
    </source>
</evidence>
<protein>
    <submittedName>
        <fullName evidence="15">Nucleoporin NDC1</fullName>
    </submittedName>
</protein>
<feature type="transmembrane region" description="Helical" evidence="14">
    <location>
        <begin position="210"/>
        <end position="228"/>
    </location>
</feature>
<dbReference type="GO" id="GO:0015031">
    <property type="term" value="P:protein transport"/>
    <property type="evidence" value="ECO:0007669"/>
    <property type="project" value="UniProtKB-KW"/>
</dbReference>
<dbReference type="GO" id="GO:0006999">
    <property type="term" value="P:nuclear pore organization"/>
    <property type="evidence" value="ECO:0007669"/>
    <property type="project" value="TreeGrafter"/>
</dbReference>
<dbReference type="GO" id="GO:0051028">
    <property type="term" value="P:mRNA transport"/>
    <property type="evidence" value="ECO:0007669"/>
    <property type="project" value="UniProtKB-KW"/>
</dbReference>
<evidence type="ECO:0000256" key="8">
    <source>
        <dbReference type="ARBA" id="ARBA00022989"/>
    </source>
</evidence>
<evidence type="ECO:0000256" key="5">
    <source>
        <dbReference type="ARBA" id="ARBA00022692"/>
    </source>
</evidence>
<dbReference type="InterPro" id="IPR019049">
    <property type="entry name" value="Nucleoporin_prot_Ndc1/Nup"/>
</dbReference>
<keyword evidence="11 14" id="KW-0472">Membrane</keyword>
<keyword evidence="16" id="KW-1185">Reference proteome</keyword>
<evidence type="ECO:0000256" key="7">
    <source>
        <dbReference type="ARBA" id="ARBA00022927"/>
    </source>
</evidence>
<dbReference type="OrthoDB" id="67850at2759"/>
<keyword evidence="8 14" id="KW-1133">Transmembrane helix</keyword>
<feature type="transmembrane region" description="Helical" evidence="14">
    <location>
        <begin position="62"/>
        <end position="81"/>
    </location>
</feature>
<comment type="similarity">
    <text evidence="3">Belongs to the NDC1 family.</text>
</comment>
<reference evidence="15" key="1">
    <citation type="submission" date="2020-03" db="EMBL/GenBank/DDBJ databases">
        <title>Site-based positive gene gene selection in Geosmithia morbida across the United States reveals a broad range of putative effectors and factors for local host and environmental adapation.</title>
        <authorList>
            <person name="Onufrak A."/>
            <person name="Murdoch R.W."/>
            <person name="Gazis R."/>
            <person name="Huff M."/>
            <person name="Staton M."/>
            <person name="Klingeman W."/>
            <person name="Hadziabdic D."/>
        </authorList>
    </citation>
    <scope>NUCLEOTIDE SEQUENCE</scope>
    <source>
        <strain evidence="15">1262</strain>
    </source>
</reference>
<dbReference type="PANTHER" id="PTHR13269">
    <property type="entry name" value="NUCLEOPORIN NDC1"/>
    <property type="match status" value="1"/>
</dbReference>
<dbReference type="Proteomes" id="UP000749293">
    <property type="component" value="Unassembled WGS sequence"/>
</dbReference>
<evidence type="ECO:0000256" key="1">
    <source>
        <dbReference type="ARBA" id="ARBA00004232"/>
    </source>
</evidence>
<evidence type="ECO:0000256" key="10">
    <source>
        <dbReference type="ARBA" id="ARBA00023132"/>
    </source>
</evidence>
<dbReference type="AlphaFoldDB" id="A0A9P5D8V1"/>
<evidence type="ECO:0000256" key="6">
    <source>
        <dbReference type="ARBA" id="ARBA00022816"/>
    </source>
</evidence>
<dbReference type="Pfam" id="PF09531">
    <property type="entry name" value="Ndc1_Nup"/>
    <property type="match status" value="1"/>
</dbReference>
<dbReference type="GO" id="GO:0070631">
    <property type="term" value="P:spindle pole body localization"/>
    <property type="evidence" value="ECO:0007669"/>
    <property type="project" value="TreeGrafter"/>
</dbReference>
<keyword evidence="7" id="KW-0653">Protein transport</keyword>
<evidence type="ECO:0000256" key="14">
    <source>
        <dbReference type="SAM" id="Phobius"/>
    </source>
</evidence>
<evidence type="ECO:0000256" key="4">
    <source>
        <dbReference type="ARBA" id="ARBA00022448"/>
    </source>
</evidence>
<gene>
    <name evidence="15" type="ORF">GMORB2_1130</name>
</gene>
<sequence length="661" mass="73276">MAGIPVRRAPYKDFLQPALQRRFASTAAVLVAVSYLEALLLGRWDSLLWSWFPLGPAGFRTALIFTCGLSLLVLRIALYHVGLRTTGSGMQTLVANLSSPSTYETAFWYFFSSFLFCPIFLWSMPESANLSWVKYLSGDRAKANERTIFLACYLGICALKQSVEHFVKDVDRLNLGLTTMSGGAAGGASSLKGVVLRLPAVLGGAFHDSLVSFGIVTVVYMGLIRPFAYRWTLMVLRPFYNIPKSNLLPTSWPLDLWLAGRCMLAGTLLFVVWGAGNTAFSVFMAKEPLKNGQPLTSESKDPNGSLLSGLKSKKPSIKCFAMWELALIAQKFEARRKAIYADIDRKDGPMWAQVYAVCMDAIKSIEVRVDNYGKPPAPVQAPSQTEEPRQRFSAPLRTDPVFSPSKARSGAGSKAKEVVKILTSGSDQSSSPLAELSPLARKTWSSTKDHMLTRQQQEAMSSQNVLGQLEKLVLSAMSFGWVRALLQQEFRTELAGAVLGSPHAEAILYVSATNALCQLAVHSLGEDQFGNVHRDVPSIIRTLTSVIRKVEDFKHRFPVHWTDASNSRASPEVDQVLEAMRTGLREVVASFEPFCHDLRLTPGDLRHAKEAAAPKPNEMEERPKEKEPPAASKPRREEVVAEKRPEPRQRRQSRPEMERAR</sequence>
<keyword evidence="5 14" id="KW-0812">Transmembrane</keyword>
<evidence type="ECO:0000256" key="3">
    <source>
        <dbReference type="ARBA" id="ARBA00005760"/>
    </source>
</evidence>
<evidence type="ECO:0000256" key="13">
    <source>
        <dbReference type="SAM" id="MobiDB-lite"/>
    </source>
</evidence>
<feature type="transmembrane region" description="Helical" evidence="14">
    <location>
        <begin position="256"/>
        <end position="276"/>
    </location>
</feature>
<evidence type="ECO:0000256" key="9">
    <source>
        <dbReference type="ARBA" id="ARBA00023010"/>
    </source>
</evidence>
<evidence type="ECO:0000256" key="2">
    <source>
        <dbReference type="ARBA" id="ARBA00004567"/>
    </source>
</evidence>
<feature type="transmembrane region" description="Helical" evidence="14">
    <location>
        <begin position="23"/>
        <end position="41"/>
    </location>
</feature>
<feature type="transmembrane region" description="Helical" evidence="14">
    <location>
        <begin position="106"/>
        <end position="124"/>
    </location>
</feature>
<accession>A0A9P5D8V1</accession>
<keyword evidence="4" id="KW-0813">Transport</keyword>
<keyword evidence="9" id="KW-0811">Translocation</keyword>
<dbReference type="GO" id="GO:0070762">
    <property type="term" value="C:nuclear pore transmembrane ring"/>
    <property type="evidence" value="ECO:0007669"/>
    <property type="project" value="TreeGrafter"/>
</dbReference>
<keyword evidence="6" id="KW-0509">mRNA transport</keyword>
<keyword evidence="10" id="KW-0906">Nuclear pore complex</keyword>
<dbReference type="GeneID" id="55967360"/>
<dbReference type="PANTHER" id="PTHR13269:SF6">
    <property type="entry name" value="NUCLEOPORIN NDC1"/>
    <property type="match status" value="1"/>
</dbReference>
<feature type="region of interest" description="Disordered" evidence="13">
    <location>
        <begin position="374"/>
        <end position="414"/>
    </location>
</feature>
<dbReference type="GO" id="GO:0031965">
    <property type="term" value="C:nuclear membrane"/>
    <property type="evidence" value="ECO:0007669"/>
    <property type="project" value="UniProtKB-SubCell"/>
</dbReference>
<name>A0A9P5D8V1_9HYPO</name>